<protein>
    <submittedName>
        <fullName evidence="3">Phosphate transport system substrate-binding protein</fullName>
    </submittedName>
</protein>
<dbReference type="PANTHER" id="PTHR30570">
    <property type="entry name" value="PERIPLASMIC PHOSPHATE BINDING COMPONENT OF PHOSPHATE ABC TRANSPORTER"/>
    <property type="match status" value="1"/>
</dbReference>
<dbReference type="PANTHER" id="PTHR30570:SF1">
    <property type="entry name" value="PHOSPHATE-BINDING PROTEIN PSTS"/>
    <property type="match status" value="1"/>
</dbReference>
<gene>
    <name evidence="3" type="ORF">B0I00_1261</name>
</gene>
<dbReference type="InterPro" id="IPR024370">
    <property type="entry name" value="PBP_domain"/>
</dbReference>
<organism evidence="3 4">
    <name type="scientific">Novosphingobium kunmingense</name>
    <dbReference type="NCBI Taxonomy" id="1211806"/>
    <lineage>
        <taxon>Bacteria</taxon>
        <taxon>Pseudomonadati</taxon>
        <taxon>Pseudomonadota</taxon>
        <taxon>Alphaproteobacteria</taxon>
        <taxon>Sphingomonadales</taxon>
        <taxon>Sphingomonadaceae</taxon>
        <taxon>Novosphingobium</taxon>
    </lineage>
</organism>
<keyword evidence="4" id="KW-1185">Reference proteome</keyword>
<evidence type="ECO:0000259" key="2">
    <source>
        <dbReference type="Pfam" id="PF12849"/>
    </source>
</evidence>
<feature type="domain" description="PBP" evidence="2">
    <location>
        <begin position="22"/>
        <end position="297"/>
    </location>
</feature>
<proteinExistence type="predicted"/>
<reference evidence="3 4" key="1">
    <citation type="submission" date="2017-11" db="EMBL/GenBank/DDBJ databases">
        <title>Genomic Encyclopedia of Type Strains, Phase III (KMG-III): the genomes of soil and plant-associated and newly described type strains.</title>
        <authorList>
            <person name="Whitman W."/>
        </authorList>
    </citation>
    <scope>NUCLEOTIDE SEQUENCE [LARGE SCALE GENOMIC DNA]</scope>
    <source>
        <strain evidence="3 4">CGMCC 1.12274</strain>
    </source>
</reference>
<evidence type="ECO:0000313" key="4">
    <source>
        <dbReference type="Proteomes" id="UP000232587"/>
    </source>
</evidence>
<dbReference type="EMBL" id="PHUF01000003">
    <property type="protein sequence ID" value="PKB19034.1"/>
    <property type="molecule type" value="Genomic_DNA"/>
</dbReference>
<keyword evidence="1" id="KW-0732">Signal</keyword>
<dbReference type="Proteomes" id="UP000232587">
    <property type="component" value="Unassembled WGS sequence"/>
</dbReference>
<comment type="caution">
    <text evidence="3">The sequence shown here is derived from an EMBL/GenBank/DDBJ whole genome shotgun (WGS) entry which is preliminary data.</text>
</comment>
<dbReference type="AlphaFoldDB" id="A0A2N0HJB3"/>
<dbReference type="InterPro" id="IPR050811">
    <property type="entry name" value="Phosphate_ABC_transporter"/>
</dbReference>
<dbReference type="Gene3D" id="3.40.190.10">
    <property type="entry name" value="Periplasmic binding protein-like II"/>
    <property type="match status" value="2"/>
</dbReference>
<evidence type="ECO:0000313" key="3">
    <source>
        <dbReference type="EMBL" id="PKB19034.1"/>
    </source>
</evidence>
<name>A0A2N0HJB3_9SPHN</name>
<dbReference type="SUPFAM" id="SSF53850">
    <property type="entry name" value="Periplasmic binding protein-like II"/>
    <property type="match status" value="1"/>
</dbReference>
<dbReference type="Pfam" id="PF12849">
    <property type="entry name" value="PBP_like_2"/>
    <property type="match status" value="1"/>
</dbReference>
<sequence length="324" mass="34436">MVAAPLAWPLTARSAALPPPPHGLPGVLRIGGTRALQPLLAIWIRAFAKVRPDIRVLSDLAGSDIAMAGLYTATCDLALIGRDATKPEIQAFEWIYRFRPQGVPIANGSAATPGMSPALAVMVHQSNPLQRIGIEPLGAVFGDKTPRIRTWGQLGLTGRWRDQAINLLAPEAESGTGRFFRSRLLGDSNRLAWERMTEFPVPPRPQGAEAAATRLMHAAVRRDPFALALGTAPGKSSAVRTVAVTDAAGRDVYPTPETIKAGAYPLGRLVNAYYAKLGDEPRIEPARAFLRFVLSAEGQALVNAPDAYLSLSSGQAAASRAAVG</sequence>
<accession>A0A2N0HJB3</accession>
<evidence type="ECO:0000256" key="1">
    <source>
        <dbReference type="ARBA" id="ARBA00022729"/>
    </source>
</evidence>